<dbReference type="GeneID" id="36406069"/>
<organism evidence="2 3">
    <name type="scientific">Plasmopara halstedii</name>
    <name type="common">Downy mildew of sunflower</name>
    <dbReference type="NCBI Taxonomy" id="4781"/>
    <lineage>
        <taxon>Eukaryota</taxon>
        <taxon>Sar</taxon>
        <taxon>Stramenopiles</taxon>
        <taxon>Oomycota</taxon>
        <taxon>Peronosporomycetes</taxon>
        <taxon>Peronosporales</taxon>
        <taxon>Peronosporaceae</taxon>
        <taxon>Plasmopara</taxon>
    </lineage>
</organism>
<feature type="region of interest" description="Disordered" evidence="1">
    <location>
        <begin position="52"/>
        <end position="71"/>
    </location>
</feature>
<reference evidence="3" key="1">
    <citation type="submission" date="2014-09" db="EMBL/GenBank/DDBJ databases">
        <authorList>
            <person name="Sharma Rahul"/>
            <person name="Thines Marco"/>
        </authorList>
    </citation>
    <scope>NUCLEOTIDE SEQUENCE [LARGE SCALE GENOMIC DNA]</scope>
</reference>
<keyword evidence="3" id="KW-1185">Reference proteome</keyword>
<proteinExistence type="predicted"/>
<dbReference type="Proteomes" id="UP000054928">
    <property type="component" value="Unassembled WGS sequence"/>
</dbReference>
<evidence type="ECO:0000256" key="1">
    <source>
        <dbReference type="SAM" id="MobiDB-lite"/>
    </source>
</evidence>
<evidence type="ECO:0000313" key="2">
    <source>
        <dbReference type="EMBL" id="CEG40835.1"/>
    </source>
</evidence>
<name>A0A0N7L593_PLAHL</name>
<accession>A0A0N7L593</accession>
<dbReference type="AlphaFoldDB" id="A0A0N7L593"/>
<dbReference type="EMBL" id="CCYD01000523">
    <property type="protein sequence ID" value="CEG40835.1"/>
    <property type="molecule type" value="Genomic_DNA"/>
</dbReference>
<feature type="compositionally biased region" description="Polar residues" evidence="1">
    <location>
        <begin position="53"/>
        <end position="63"/>
    </location>
</feature>
<evidence type="ECO:0000313" key="3">
    <source>
        <dbReference type="Proteomes" id="UP000054928"/>
    </source>
</evidence>
<feature type="region of interest" description="Disordered" evidence="1">
    <location>
        <begin position="1"/>
        <end position="20"/>
    </location>
</feature>
<sequence length="71" mass="7838">MSSQTRCHVSPSGSQVSTGTKQAFIQQGTFMQNNVISFEDSDTIITAHKNFTRRTAPSETSSEAIDRTRDL</sequence>
<protein>
    <submittedName>
        <fullName evidence="2">Uncharacterized protein</fullName>
    </submittedName>
</protein>
<dbReference type="RefSeq" id="XP_024577204.1">
    <property type="nucleotide sequence ID" value="XM_024726537.1"/>
</dbReference>